<proteinExistence type="predicted"/>
<dbReference type="AlphaFoldDB" id="A0A6P7G4E4"/>
<gene>
    <name evidence="3" type="primary">LOC114335791</name>
</gene>
<evidence type="ECO:0000256" key="2">
    <source>
        <dbReference type="SAM" id="MobiDB-lite"/>
    </source>
</evidence>
<name>A0A6P7G4E4_DIAVI</name>
<dbReference type="InParanoid" id="A0A6P7G4E4"/>
<accession>A0A6P7G4E4</accession>
<feature type="region of interest" description="Disordered" evidence="2">
    <location>
        <begin position="37"/>
        <end position="100"/>
    </location>
</feature>
<sequence length="158" mass="17660">MNIPQSQVTPALVECRISPPPLLYNIDRNSTPESIIERAVSSAKQEKESTPKKRPWGCSSTLEQSRPSTSKENNKEAFTPERVDNQESTPKKGKWGCTSATKTQKIPSTNLADMHKETLLVLNQINSSIEKMADSQERIAKSQERIANALELLVNRNI</sequence>
<evidence type="ECO:0000256" key="1">
    <source>
        <dbReference type="SAM" id="Coils"/>
    </source>
</evidence>
<reference evidence="3" key="1">
    <citation type="submission" date="2025-08" db="UniProtKB">
        <authorList>
            <consortium name="RefSeq"/>
        </authorList>
    </citation>
    <scope>IDENTIFICATION</scope>
    <source>
        <tissue evidence="3">Whole insect</tissue>
    </source>
</reference>
<organism evidence="3">
    <name type="scientific">Diabrotica virgifera virgifera</name>
    <name type="common">western corn rootworm</name>
    <dbReference type="NCBI Taxonomy" id="50390"/>
    <lineage>
        <taxon>Eukaryota</taxon>
        <taxon>Metazoa</taxon>
        <taxon>Ecdysozoa</taxon>
        <taxon>Arthropoda</taxon>
        <taxon>Hexapoda</taxon>
        <taxon>Insecta</taxon>
        <taxon>Pterygota</taxon>
        <taxon>Neoptera</taxon>
        <taxon>Endopterygota</taxon>
        <taxon>Coleoptera</taxon>
        <taxon>Polyphaga</taxon>
        <taxon>Cucujiformia</taxon>
        <taxon>Chrysomeloidea</taxon>
        <taxon>Chrysomelidae</taxon>
        <taxon>Galerucinae</taxon>
        <taxon>Diabroticina</taxon>
        <taxon>Diabroticites</taxon>
        <taxon>Diabrotica</taxon>
    </lineage>
</organism>
<feature type="compositionally biased region" description="Basic and acidic residues" evidence="2">
    <location>
        <begin position="72"/>
        <end position="85"/>
    </location>
</feature>
<dbReference type="RefSeq" id="XP_028141882.1">
    <property type="nucleotide sequence ID" value="XM_028286081.1"/>
</dbReference>
<protein>
    <submittedName>
        <fullName evidence="3">Uncharacterized protein LOC114335791</fullName>
    </submittedName>
</protein>
<keyword evidence="1" id="KW-0175">Coiled coil</keyword>
<feature type="compositionally biased region" description="Polar residues" evidence="2">
    <location>
        <begin position="58"/>
        <end position="71"/>
    </location>
</feature>
<feature type="coiled-coil region" evidence="1">
    <location>
        <begin position="125"/>
        <end position="152"/>
    </location>
</feature>
<evidence type="ECO:0000313" key="3">
    <source>
        <dbReference type="RefSeq" id="XP_028141882.1"/>
    </source>
</evidence>